<reference evidence="1" key="1">
    <citation type="submission" date="2018-02" db="EMBL/GenBank/DDBJ databases">
        <title>Rhizophora mucronata_Transcriptome.</title>
        <authorList>
            <person name="Meera S.P."/>
            <person name="Sreeshan A."/>
            <person name="Augustine A."/>
        </authorList>
    </citation>
    <scope>NUCLEOTIDE SEQUENCE</scope>
    <source>
        <tissue evidence="1">Leaf</tissue>
    </source>
</reference>
<name>A0A2P2N542_RHIMU</name>
<organism evidence="1">
    <name type="scientific">Rhizophora mucronata</name>
    <name type="common">Asiatic mangrove</name>
    <dbReference type="NCBI Taxonomy" id="61149"/>
    <lineage>
        <taxon>Eukaryota</taxon>
        <taxon>Viridiplantae</taxon>
        <taxon>Streptophyta</taxon>
        <taxon>Embryophyta</taxon>
        <taxon>Tracheophyta</taxon>
        <taxon>Spermatophyta</taxon>
        <taxon>Magnoliopsida</taxon>
        <taxon>eudicotyledons</taxon>
        <taxon>Gunneridae</taxon>
        <taxon>Pentapetalae</taxon>
        <taxon>rosids</taxon>
        <taxon>fabids</taxon>
        <taxon>Malpighiales</taxon>
        <taxon>Rhizophoraceae</taxon>
        <taxon>Rhizophora</taxon>
    </lineage>
</organism>
<sequence>MNIPQIFNLDIVFLTHHITFIMKIFGNDISCVGRPSSNSCGIGSLVQCRCPISVIGDSVHHDDFLYSVGVFGLE</sequence>
<dbReference type="AlphaFoldDB" id="A0A2P2N542"/>
<proteinExistence type="predicted"/>
<evidence type="ECO:0000313" key="1">
    <source>
        <dbReference type="EMBL" id="MBX37604.1"/>
    </source>
</evidence>
<accession>A0A2P2N542</accession>
<dbReference type="EMBL" id="GGEC01057120">
    <property type="protein sequence ID" value="MBX37604.1"/>
    <property type="molecule type" value="Transcribed_RNA"/>
</dbReference>
<protein>
    <submittedName>
        <fullName evidence="1">Uncharacterized protein</fullName>
    </submittedName>
</protein>